<dbReference type="GO" id="GO:0008757">
    <property type="term" value="F:S-adenosylmethionine-dependent methyltransferase activity"/>
    <property type="evidence" value="ECO:0007669"/>
    <property type="project" value="InterPro"/>
</dbReference>
<dbReference type="AlphaFoldDB" id="A0AAW0DCN1"/>
<evidence type="ECO:0000256" key="4">
    <source>
        <dbReference type="SAM" id="MobiDB-lite"/>
    </source>
</evidence>
<dbReference type="Proteomes" id="UP001362999">
    <property type="component" value="Unassembled WGS sequence"/>
</dbReference>
<feature type="compositionally biased region" description="Low complexity" evidence="4">
    <location>
        <begin position="353"/>
        <end position="365"/>
    </location>
</feature>
<protein>
    <submittedName>
        <fullName evidence="6">CUE domain-containing protein</fullName>
    </submittedName>
</protein>
<dbReference type="InterPro" id="IPR029063">
    <property type="entry name" value="SAM-dependent_MTases_sf"/>
</dbReference>
<gene>
    <name evidence="6" type="ORF">R3P38DRAFT_3256335</name>
</gene>
<name>A0AAW0DCN1_9AGAR</name>
<dbReference type="PROSITE" id="PS51140">
    <property type="entry name" value="CUE"/>
    <property type="match status" value="1"/>
</dbReference>
<organism evidence="6 7">
    <name type="scientific">Favolaschia claudopus</name>
    <dbReference type="NCBI Taxonomy" id="2862362"/>
    <lineage>
        <taxon>Eukaryota</taxon>
        <taxon>Fungi</taxon>
        <taxon>Dikarya</taxon>
        <taxon>Basidiomycota</taxon>
        <taxon>Agaricomycotina</taxon>
        <taxon>Agaricomycetes</taxon>
        <taxon>Agaricomycetidae</taxon>
        <taxon>Agaricales</taxon>
        <taxon>Marasmiineae</taxon>
        <taxon>Mycenaceae</taxon>
        <taxon>Favolaschia</taxon>
    </lineage>
</organism>
<reference evidence="6 7" key="1">
    <citation type="journal article" date="2024" name="J Genomics">
        <title>Draft genome sequencing and assembly of Favolaschia claudopus CIRM-BRFM 2984 isolated from oak limbs.</title>
        <authorList>
            <person name="Navarro D."/>
            <person name="Drula E."/>
            <person name="Chaduli D."/>
            <person name="Cazenave R."/>
            <person name="Ahrendt S."/>
            <person name="Wang J."/>
            <person name="Lipzen A."/>
            <person name="Daum C."/>
            <person name="Barry K."/>
            <person name="Grigoriev I.V."/>
            <person name="Favel A."/>
            <person name="Rosso M.N."/>
            <person name="Martin F."/>
        </authorList>
    </citation>
    <scope>NUCLEOTIDE SEQUENCE [LARGE SCALE GENOMIC DNA]</scope>
    <source>
        <strain evidence="6 7">CIRM-BRFM 2984</strain>
    </source>
</reference>
<comment type="similarity">
    <text evidence="1">Belongs to the methyltransferase superfamily.</text>
</comment>
<keyword evidence="7" id="KW-1185">Reference proteome</keyword>
<accession>A0AAW0DCN1</accession>
<evidence type="ECO:0000256" key="3">
    <source>
        <dbReference type="ARBA" id="ARBA00022679"/>
    </source>
</evidence>
<dbReference type="EMBL" id="JAWWNJ010000008">
    <property type="protein sequence ID" value="KAK7050449.1"/>
    <property type="molecule type" value="Genomic_DNA"/>
</dbReference>
<dbReference type="Pfam" id="PF02845">
    <property type="entry name" value="CUE"/>
    <property type="match status" value="1"/>
</dbReference>
<dbReference type="PANTHER" id="PTHR44942:SF4">
    <property type="entry name" value="METHYLTRANSFERASE TYPE 11 DOMAIN-CONTAINING PROTEIN"/>
    <property type="match status" value="1"/>
</dbReference>
<dbReference type="Pfam" id="PF08241">
    <property type="entry name" value="Methyltransf_11"/>
    <property type="match status" value="1"/>
</dbReference>
<dbReference type="SMART" id="SM00546">
    <property type="entry name" value="CUE"/>
    <property type="match status" value="1"/>
</dbReference>
<dbReference type="InterPro" id="IPR013216">
    <property type="entry name" value="Methyltransf_11"/>
</dbReference>
<feature type="region of interest" description="Disordered" evidence="4">
    <location>
        <begin position="428"/>
        <end position="447"/>
    </location>
</feature>
<dbReference type="InterPro" id="IPR003892">
    <property type="entry name" value="CUE"/>
</dbReference>
<dbReference type="InterPro" id="IPR051052">
    <property type="entry name" value="Diverse_substrate_MTase"/>
</dbReference>
<comment type="caution">
    <text evidence="6">The sequence shown here is derived from an EMBL/GenBank/DDBJ whole genome shotgun (WGS) entry which is preliminary data.</text>
</comment>
<dbReference type="SUPFAM" id="SSF53335">
    <property type="entry name" value="S-adenosyl-L-methionine-dependent methyltransferases"/>
    <property type="match status" value="1"/>
</dbReference>
<dbReference type="PANTHER" id="PTHR44942">
    <property type="entry name" value="METHYLTRANSF_11 DOMAIN-CONTAINING PROTEIN"/>
    <property type="match status" value="1"/>
</dbReference>
<evidence type="ECO:0000256" key="1">
    <source>
        <dbReference type="ARBA" id="ARBA00008361"/>
    </source>
</evidence>
<evidence type="ECO:0000256" key="2">
    <source>
        <dbReference type="ARBA" id="ARBA00022603"/>
    </source>
</evidence>
<dbReference type="GO" id="GO:0043130">
    <property type="term" value="F:ubiquitin binding"/>
    <property type="evidence" value="ECO:0007669"/>
    <property type="project" value="InterPro"/>
</dbReference>
<feature type="region of interest" description="Disordered" evidence="4">
    <location>
        <begin position="353"/>
        <end position="372"/>
    </location>
</feature>
<feature type="domain" description="CUE" evidence="5">
    <location>
        <begin position="292"/>
        <end position="334"/>
    </location>
</feature>
<feature type="compositionally biased region" description="Polar residues" evidence="4">
    <location>
        <begin position="431"/>
        <end position="447"/>
    </location>
</feature>
<feature type="compositionally biased region" description="Basic and acidic residues" evidence="4">
    <location>
        <begin position="406"/>
        <end position="418"/>
    </location>
</feature>
<sequence>MAAVHPTAELGFGKGTNELYNKARGEYQPQVLSHLRKAVKSSDPLNIVEIGCGTGLFTRALLAHEEWKNNIQSYRAIDPSEGMRETFAKYTTDDRVVLTAGTFADTGVESGLADLVVIAQALHWCLDHESAAAEFARILKPGGVLAIVWVQEGRDKAPWLEQFRMRVERDEGDAPHTRSGLWRQLYKTPAYTQAFTPPEETVLPYIVPNTQAGVIERGLSSSRVAVLGDEQKQEFVRDAEAILKRGEGRVWIEEEKGIFEHPHRAEIIVSWRSDSPSQRSAADTLGFRPKNVTQDMIDTISNMFPDIPPDNIRYDLLRTGSVELSSNKILERGFLESPPPAYFTLYPRDANAEQAARPAQARGGATSTAVKAPKQTLIDRYNLKDRVAADEPSTLGPEDLTTGKAPWEDSAEKREASLKERKAQMILAARHSQSAARRMLAQQQKAS</sequence>
<dbReference type="CDD" id="cd14424">
    <property type="entry name" value="CUE_Cue1p_like"/>
    <property type="match status" value="1"/>
</dbReference>
<proteinExistence type="inferred from homology"/>
<dbReference type="Gene3D" id="3.40.50.150">
    <property type="entry name" value="Vaccinia Virus protein VP39"/>
    <property type="match status" value="1"/>
</dbReference>
<keyword evidence="3" id="KW-0808">Transferase</keyword>
<dbReference type="GO" id="GO:0032259">
    <property type="term" value="P:methylation"/>
    <property type="evidence" value="ECO:0007669"/>
    <property type="project" value="UniProtKB-KW"/>
</dbReference>
<keyword evidence="2" id="KW-0489">Methyltransferase</keyword>
<feature type="region of interest" description="Disordered" evidence="4">
    <location>
        <begin position="384"/>
        <end position="418"/>
    </location>
</feature>
<evidence type="ECO:0000313" key="7">
    <source>
        <dbReference type="Proteomes" id="UP001362999"/>
    </source>
</evidence>
<dbReference type="Gene3D" id="1.10.8.10">
    <property type="entry name" value="DNA helicase RuvA subunit, C-terminal domain"/>
    <property type="match status" value="1"/>
</dbReference>
<evidence type="ECO:0000259" key="5">
    <source>
        <dbReference type="PROSITE" id="PS51140"/>
    </source>
</evidence>
<evidence type="ECO:0000313" key="6">
    <source>
        <dbReference type="EMBL" id="KAK7050449.1"/>
    </source>
</evidence>
<dbReference type="CDD" id="cd02440">
    <property type="entry name" value="AdoMet_MTases"/>
    <property type="match status" value="1"/>
</dbReference>